<evidence type="ECO:0000313" key="7">
    <source>
        <dbReference type="Proteomes" id="UP000287798"/>
    </source>
</evidence>
<dbReference type="OrthoDB" id="332676at2"/>
<dbReference type="PANTHER" id="PTHR10794:SF94">
    <property type="entry name" value="ESTERASE YHET-RELATED"/>
    <property type="match status" value="1"/>
</dbReference>
<dbReference type="GO" id="GO:0034338">
    <property type="term" value="F:short-chain carboxylesterase activity"/>
    <property type="evidence" value="ECO:0007669"/>
    <property type="project" value="TreeGrafter"/>
</dbReference>
<dbReference type="RefSeq" id="WP_125180031.1">
    <property type="nucleotide sequence ID" value="NZ_QZMU01000001.1"/>
</dbReference>
<keyword evidence="2" id="KW-0719">Serine esterase</keyword>
<comment type="caution">
    <text evidence="6">The sequence shown here is derived from an EMBL/GenBank/DDBJ whole genome shotgun (WGS) entry which is preliminary data.</text>
</comment>
<feature type="active site" description="Charge relay system" evidence="4">
    <location>
        <position position="146"/>
    </location>
</feature>
<comment type="similarity">
    <text evidence="1">Belongs to the AB hydrolase superfamily. AB hydrolase 4 family.</text>
</comment>
<dbReference type="Gene3D" id="3.40.50.1820">
    <property type="entry name" value="alpha/beta hydrolase"/>
    <property type="match status" value="1"/>
</dbReference>
<dbReference type="InterPro" id="IPR000073">
    <property type="entry name" value="AB_hydrolase_1"/>
</dbReference>
<dbReference type="AlphaFoldDB" id="A0A426QGE4"/>
<dbReference type="PANTHER" id="PTHR10794">
    <property type="entry name" value="ABHYDROLASE DOMAIN-CONTAINING PROTEIN"/>
    <property type="match status" value="1"/>
</dbReference>
<dbReference type="PROSITE" id="PS01133">
    <property type="entry name" value="UPF0017"/>
    <property type="match status" value="1"/>
</dbReference>
<dbReference type="Pfam" id="PF00561">
    <property type="entry name" value="Abhydrolase_1"/>
    <property type="match status" value="1"/>
</dbReference>
<feature type="active site" description="Charge relay system" evidence="4">
    <location>
        <position position="270"/>
    </location>
</feature>
<feature type="domain" description="AB hydrolase-1" evidence="5">
    <location>
        <begin position="69"/>
        <end position="301"/>
    </location>
</feature>
<dbReference type="NCBIfam" id="NF008218">
    <property type="entry name" value="PRK10985.1"/>
    <property type="match status" value="1"/>
</dbReference>
<dbReference type="Proteomes" id="UP000287798">
    <property type="component" value="Unassembled WGS sequence"/>
</dbReference>
<gene>
    <name evidence="6" type="ORF">D6C00_01710</name>
</gene>
<dbReference type="InterPro" id="IPR000952">
    <property type="entry name" value="AB_hydrolase_4_CS"/>
</dbReference>
<keyword evidence="3 6" id="KW-0378">Hydrolase</keyword>
<evidence type="ECO:0000256" key="2">
    <source>
        <dbReference type="ARBA" id="ARBA00022487"/>
    </source>
</evidence>
<dbReference type="InterPro" id="IPR029058">
    <property type="entry name" value="AB_hydrolase_fold"/>
</dbReference>
<evidence type="ECO:0000259" key="5">
    <source>
        <dbReference type="Pfam" id="PF00561"/>
    </source>
</evidence>
<dbReference type="InterPro" id="IPR050960">
    <property type="entry name" value="AB_hydrolase_4_sf"/>
</dbReference>
<name>A0A426QGE4_9GAMM</name>
<feature type="active site" description="Charge relay system" evidence="4">
    <location>
        <position position="298"/>
    </location>
</feature>
<accession>A0A426QGE4</accession>
<keyword evidence="7" id="KW-1185">Reference proteome</keyword>
<evidence type="ECO:0000256" key="3">
    <source>
        <dbReference type="ARBA" id="ARBA00022801"/>
    </source>
</evidence>
<dbReference type="EMBL" id="QZMU01000001">
    <property type="protein sequence ID" value="RRQ20816.1"/>
    <property type="molecule type" value="Genomic_DNA"/>
</dbReference>
<organism evidence="6 7">
    <name type="scientific">Thiohalobacter thiocyanaticus</name>
    <dbReference type="NCBI Taxonomy" id="585455"/>
    <lineage>
        <taxon>Bacteria</taxon>
        <taxon>Pseudomonadati</taxon>
        <taxon>Pseudomonadota</taxon>
        <taxon>Gammaproteobacteria</taxon>
        <taxon>Thiohalobacterales</taxon>
        <taxon>Thiohalobacteraceae</taxon>
        <taxon>Thiohalobacter</taxon>
    </lineage>
</organism>
<reference evidence="6 7" key="1">
    <citation type="journal article" date="2010" name="Int. J. Syst. Evol. Microbiol.">
        <title>Thiohalobacter thiocyanaticus gen. nov., sp. nov., a moderately halophilic, sulfur-oxidizing gammaproteobacterium from hypersaline lakes, that utilizes thiocyanate.</title>
        <authorList>
            <person name="Sorokin D.Y."/>
            <person name="Kovaleva O.L."/>
            <person name="Tourova T.P."/>
            <person name="Muyzer G."/>
        </authorList>
    </citation>
    <scope>NUCLEOTIDE SEQUENCE [LARGE SCALE GENOMIC DNA]</scope>
    <source>
        <strain evidence="6 7">Hrh1</strain>
    </source>
</reference>
<evidence type="ECO:0000313" key="6">
    <source>
        <dbReference type="EMBL" id="RRQ20816.1"/>
    </source>
</evidence>
<dbReference type="InterPro" id="IPR012020">
    <property type="entry name" value="ABHD4"/>
</dbReference>
<sequence length="330" mass="36726">MERSADAVAQPDEADFRPAWWLPSPHLQTLWPVLMRRPRRLALRRERVELADGDFIDLAGCGPAAGPGVLVIHGLEGSLASHYATPLLTALSGAGYQALFMHLRGSGEEPNRLARSYHSGASDDLREVLAYLRTRGRAPRAAIGFSLGGNLLLKHLGETGADSGLDCAVAVSVPFRLQDAVRRMEQGFSRLYGRYLLGRLKRSYRRRFRRRSSPLDVDIDRVRSIHEFDDRITAPLNGFAGAEDYYRRCSAAAFVGDIITPTLILHARDDPFMYPDNVPASAELGPGVRLQLSEHGGHVGFVAGRLPWRPVYWAEQRILAWLEQRLAPSR</sequence>
<proteinExistence type="inferred from homology"/>
<evidence type="ECO:0000256" key="4">
    <source>
        <dbReference type="PIRSR" id="PIRSR005211-1"/>
    </source>
</evidence>
<dbReference type="GO" id="GO:0047372">
    <property type="term" value="F:monoacylglycerol lipase activity"/>
    <property type="evidence" value="ECO:0007669"/>
    <property type="project" value="TreeGrafter"/>
</dbReference>
<evidence type="ECO:0000256" key="1">
    <source>
        <dbReference type="ARBA" id="ARBA00010884"/>
    </source>
</evidence>
<dbReference type="SUPFAM" id="SSF53474">
    <property type="entry name" value="alpha/beta-Hydrolases"/>
    <property type="match status" value="1"/>
</dbReference>
<protein>
    <submittedName>
        <fullName evidence="6">Hydrolase</fullName>
    </submittedName>
</protein>
<dbReference type="PIRSF" id="PIRSF005211">
    <property type="entry name" value="Ab_hydro_YheT"/>
    <property type="match status" value="1"/>
</dbReference>